<evidence type="ECO:0000256" key="1">
    <source>
        <dbReference type="ARBA" id="ARBA00000402"/>
    </source>
</evidence>
<dbReference type="CDD" id="cd07718">
    <property type="entry name" value="RNaseZ_ELAC1_ELAC2-C-term-like_MBL-fold"/>
    <property type="match status" value="1"/>
</dbReference>
<dbReference type="Pfam" id="PF23023">
    <property type="entry name" value="Anti-Pycsar_Apyc1"/>
    <property type="match status" value="1"/>
</dbReference>
<dbReference type="PANTHER" id="PTHR12553">
    <property type="entry name" value="ZINC PHOSPHODIESTERASE ELAC PROTEIN 2"/>
    <property type="match status" value="1"/>
</dbReference>
<dbReference type="AlphaFoldDB" id="A0AAV2PC27"/>
<dbReference type="Gene3D" id="3.60.15.10">
    <property type="entry name" value="Ribonuclease Z/Hydroxyacylglutathione hydrolase-like"/>
    <property type="match status" value="2"/>
</dbReference>
<evidence type="ECO:0000256" key="3">
    <source>
        <dbReference type="ARBA" id="ARBA00004123"/>
    </source>
</evidence>
<evidence type="ECO:0000256" key="22">
    <source>
        <dbReference type="ARBA" id="ARBA00046098"/>
    </source>
</evidence>
<keyword evidence="14" id="KW-0862">Zinc</keyword>
<keyword evidence="12" id="KW-0255">Endonuclease</keyword>
<dbReference type="GO" id="GO:0005634">
    <property type="term" value="C:nucleus"/>
    <property type="evidence" value="ECO:0007669"/>
    <property type="project" value="UniProtKB-SubCell"/>
</dbReference>
<evidence type="ECO:0000256" key="7">
    <source>
        <dbReference type="ARBA" id="ARBA00013357"/>
    </source>
</evidence>
<comment type="function">
    <text evidence="22">Zinc phosphodiesterase, which displays mitochondrial tRNA 3'-processing endonuclease activity. Involved in tRNA maturation, by removing a 3'-trailer from precursor tRNA. Associates with mitochondrial DNA complexes at the nucleoids to initiate RNA processing and ribosome assembly.</text>
</comment>
<dbReference type="Proteomes" id="UP001497644">
    <property type="component" value="Chromosome 9"/>
</dbReference>
<dbReference type="PANTHER" id="PTHR12553:SF49">
    <property type="entry name" value="ZINC PHOSPHODIESTERASE ELAC PROTEIN 2"/>
    <property type="match status" value="1"/>
</dbReference>
<dbReference type="EMBL" id="OZ034832">
    <property type="protein sequence ID" value="CAL1689321.1"/>
    <property type="molecule type" value="Genomic_DNA"/>
</dbReference>
<evidence type="ECO:0000256" key="4">
    <source>
        <dbReference type="ARBA" id="ARBA00004305"/>
    </source>
</evidence>
<organism evidence="24 25">
    <name type="scientific">Lasius platythorax</name>
    <dbReference type="NCBI Taxonomy" id="488582"/>
    <lineage>
        <taxon>Eukaryota</taxon>
        <taxon>Metazoa</taxon>
        <taxon>Ecdysozoa</taxon>
        <taxon>Arthropoda</taxon>
        <taxon>Hexapoda</taxon>
        <taxon>Insecta</taxon>
        <taxon>Pterygota</taxon>
        <taxon>Neoptera</taxon>
        <taxon>Endopterygota</taxon>
        <taxon>Hymenoptera</taxon>
        <taxon>Apocrita</taxon>
        <taxon>Aculeata</taxon>
        <taxon>Formicoidea</taxon>
        <taxon>Formicidae</taxon>
        <taxon>Formicinae</taxon>
        <taxon>Lasius</taxon>
        <taxon>Lasius</taxon>
    </lineage>
</organism>
<keyword evidence="25" id="KW-1185">Reference proteome</keyword>
<evidence type="ECO:0000256" key="8">
    <source>
        <dbReference type="ARBA" id="ARBA00022553"/>
    </source>
</evidence>
<gene>
    <name evidence="24" type="ORF">LPLAT_LOCUS14267</name>
</gene>
<dbReference type="InterPro" id="IPR036866">
    <property type="entry name" value="RibonucZ/Hydroxyglut_hydro"/>
</dbReference>
<evidence type="ECO:0000256" key="5">
    <source>
        <dbReference type="ARBA" id="ARBA00007823"/>
    </source>
</evidence>
<name>A0AAV2PC27_9HYME</name>
<evidence type="ECO:0000256" key="13">
    <source>
        <dbReference type="ARBA" id="ARBA00022801"/>
    </source>
</evidence>
<comment type="subunit">
    <text evidence="23">Homodimer. Interacts with PTCD1.</text>
</comment>
<dbReference type="GO" id="GO:0042645">
    <property type="term" value="C:mitochondrial nucleoid"/>
    <property type="evidence" value="ECO:0007669"/>
    <property type="project" value="UniProtKB-ARBA"/>
</dbReference>
<dbReference type="FunFam" id="3.60.15.10:FF:000014">
    <property type="entry name" value="Zinc phosphodiesterase ELAC protein 2"/>
    <property type="match status" value="1"/>
</dbReference>
<evidence type="ECO:0000256" key="20">
    <source>
        <dbReference type="ARBA" id="ARBA00032104"/>
    </source>
</evidence>
<sequence length="675" mass="77149">MPGMLLTIQEAGVPKVSVHGPKGTVEIFDAIKKFVMLQALKIDEAKCDESEPYTDPIMSVSYVPITKSSAQEKESINIGEEVVDNINYYDYTTNSNGKRVFDNAVEKERKAQKVEEKSGKARISSAMSYICRLHPRAGKLSLEKCLEKGVKPGPLFGQLKAGQDITLPDGTVILSKDVCSPTTPGPIFLIVECPLEDYLESFVNHPAFAQHQATMSNENDTPYCIIHFTPQRVMDDPRYVEWMGKFDCNTRHIVVNEENECMGTEAIHRHQHKLHILHSEIFPFLNEKCFQKKTRANDLPIIHRPRTHHTVHLQPELRFDTENEVLLHPEEYINEVYEIEGFSESLKDLQTNINILKERLSVGKEYPKIIMLGTGSMVPSKVRNTSGILLRVDKNHSMLLDCGEGTFGQIAKIYGNYRMENIIKTIKAVYISHLHADHHIGLIGLLKEREKVTQDPLYLFAPPYIAAWLQLYHVRFEPILHQMTLIPNNEFFMDTHEPAEYKYRNMYKTLNVQAVRTTYVKHCPHSYGISVTLHNGKKIVYSGDTMPCKNLVKLGQDCDLLIHEATMEDDLSEEAKMKFHSTTSQAIQAGEQMKSKFTLLTHFSQRYSVIPPLPNDDDNGSKLNNVGIAYDNMHISLSQLPLLPLMYPTLKLMFIKHYEEIEERAARRHRMTVDL</sequence>
<evidence type="ECO:0000256" key="19">
    <source>
        <dbReference type="ARBA" id="ARBA00030729"/>
    </source>
</evidence>
<evidence type="ECO:0000256" key="17">
    <source>
        <dbReference type="ARBA" id="ARBA00023242"/>
    </source>
</evidence>
<keyword evidence="10" id="KW-0540">Nuclease</keyword>
<comment type="cofactor">
    <cofactor evidence="2">
        <name>Zn(2+)</name>
        <dbReference type="ChEBI" id="CHEBI:29105"/>
    </cofactor>
</comment>
<evidence type="ECO:0000256" key="2">
    <source>
        <dbReference type="ARBA" id="ARBA00001947"/>
    </source>
</evidence>
<keyword evidence="16" id="KW-0496">Mitochondrion</keyword>
<dbReference type="GO" id="GO:1990180">
    <property type="term" value="P:mitochondrial tRNA 3'-end processing"/>
    <property type="evidence" value="ECO:0007669"/>
    <property type="project" value="TreeGrafter"/>
</dbReference>
<comment type="similarity">
    <text evidence="5">Belongs to the RNase Z family.</text>
</comment>
<dbReference type="InterPro" id="IPR047151">
    <property type="entry name" value="RNZ2-like"/>
</dbReference>
<dbReference type="SUPFAM" id="SSF56281">
    <property type="entry name" value="Metallo-hydrolase/oxidoreductase"/>
    <property type="match status" value="2"/>
</dbReference>
<dbReference type="EC" id="3.1.26.11" evidence="6"/>
<evidence type="ECO:0000256" key="6">
    <source>
        <dbReference type="ARBA" id="ARBA00012477"/>
    </source>
</evidence>
<keyword evidence="9" id="KW-0819">tRNA processing</keyword>
<evidence type="ECO:0000256" key="21">
    <source>
        <dbReference type="ARBA" id="ARBA00032616"/>
    </source>
</evidence>
<keyword evidence="11" id="KW-0479">Metal-binding</keyword>
<evidence type="ECO:0000256" key="11">
    <source>
        <dbReference type="ARBA" id="ARBA00022723"/>
    </source>
</evidence>
<keyword evidence="15" id="KW-0809">Transit peptide</keyword>
<protein>
    <recommendedName>
        <fullName evidence="7">Zinc phosphodiesterase ELAC protein 2</fullName>
        <ecNumber evidence="6">3.1.26.11</ecNumber>
    </recommendedName>
    <alternativeName>
        <fullName evidence="21">ElaC homolog protein 2</fullName>
    </alternativeName>
    <alternativeName>
        <fullName evidence="19">Ribonuclease Z 2</fullName>
    </alternativeName>
    <alternativeName>
        <fullName evidence="20">tRNA 3 endonuclease 2</fullName>
    </alternativeName>
    <alternativeName>
        <fullName evidence="18">tRNase Z 2</fullName>
    </alternativeName>
</protein>
<evidence type="ECO:0000256" key="15">
    <source>
        <dbReference type="ARBA" id="ARBA00022946"/>
    </source>
</evidence>
<comment type="catalytic activity">
    <reaction evidence="1">
        <text>Endonucleolytic cleavage of RNA, removing extra 3' nucleotides from tRNA precursor, generating 3' termini of tRNAs. A 3'-hydroxy group is left at the tRNA terminus and a 5'-phosphoryl group is left at the trailer molecule.</text>
        <dbReference type="EC" id="3.1.26.11"/>
    </reaction>
</comment>
<keyword evidence="8" id="KW-0597">Phosphoprotein</keyword>
<accession>A0AAV2PC27</accession>
<keyword evidence="13" id="KW-0378">Hydrolase</keyword>
<evidence type="ECO:0000313" key="25">
    <source>
        <dbReference type="Proteomes" id="UP001497644"/>
    </source>
</evidence>
<evidence type="ECO:0000256" key="14">
    <source>
        <dbReference type="ARBA" id="ARBA00022833"/>
    </source>
</evidence>
<evidence type="ECO:0000256" key="16">
    <source>
        <dbReference type="ARBA" id="ARBA00023128"/>
    </source>
</evidence>
<dbReference type="GO" id="GO:0046872">
    <property type="term" value="F:metal ion binding"/>
    <property type="evidence" value="ECO:0007669"/>
    <property type="project" value="UniProtKB-KW"/>
</dbReference>
<evidence type="ECO:0000256" key="12">
    <source>
        <dbReference type="ARBA" id="ARBA00022759"/>
    </source>
</evidence>
<evidence type="ECO:0000256" key="10">
    <source>
        <dbReference type="ARBA" id="ARBA00022722"/>
    </source>
</evidence>
<evidence type="ECO:0000256" key="9">
    <source>
        <dbReference type="ARBA" id="ARBA00022694"/>
    </source>
</evidence>
<evidence type="ECO:0000256" key="23">
    <source>
        <dbReference type="ARBA" id="ARBA00047136"/>
    </source>
</evidence>
<evidence type="ECO:0000313" key="24">
    <source>
        <dbReference type="EMBL" id="CAL1689321.1"/>
    </source>
</evidence>
<reference evidence="24" key="1">
    <citation type="submission" date="2024-04" db="EMBL/GenBank/DDBJ databases">
        <authorList>
            <consortium name="Molecular Ecology Group"/>
        </authorList>
    </citation>
    <scope>NUCLEOTIDE SEQUENCE</scope>
</reference>
<comment type="subcellular location">
    <subcellularLocation>
        <location evidence="4">Mitochondrion matrix</location>
    </subcellularLocation>
    <subcellularLocation>
        <location evidence="3">Nucleus</location>
    </subcellularLocation>
</comment>
<dbReference type="GO" id="GO:0042781">
    <property type="term" value="F:3'-tRNA processing endoribonuclease activity"/>
    <property type="evidence" value="ECO:0007669"/>
    <property type="project" value="UniProtKB-EC"/>
</dbReference>
<keyword evidence="17" id="KW-0539">Nucleus</keyword>
<evidence type="ECO:0000256" key="18">
    <source>
        <dbReference type="ARBA" id="ARBA00030689"/>
    </source>
</evidence>
<proteinExistence type="inferred from homology"/>